<dbReference type="Proteomes" id="UP000007797">
    <property type="component" value="Unassembled WGS sequence"/>
</dbReference>
<keyword evidence="2" id="KW-1185">Reference proteome</keyword>
<dbReference type="KEGG" id="dfa:DFA_07771"/>
<organism evidence="1 2">
    <name type="scientific">Cavenderia fasciculata</name>
    <name type="common">Slime mold</name>
    <name type="synonym">Dictyostelium fasciculatum</name>
    <dbReference type="NCBI Taxonomy" id="261658"/>
    <lineage>
        <taxon>Eukaryota</taxon>
        <taxon>Amoebozoa</taxon>
        <taxon>Evosea</taxon>
        <taxon>Eumycetozoa</taxon>
        <taxon>Dictyostelia</taxon>
        <taxon>Acytosteliales</taxon>
        <taxon>Cavenderiaceae</taxon>
        <taxon>Cavenderia</taxon>
    </lineage>
</organism>
<accession>F4Q371</accession>
<dbReference type="PANTHER" id="PTHR33559:SF1">
    <property type="entry name" value="PROTEASOME ASSEMBLY CHAPERONE 4"/>
    <property type="match status" value="1"/>
</dbReference>
<dbReference type="OrthoDB" id="16619at2759"/>
<evidence type="ECO:0000313" key="1">
    <source>
        <dbReference type="EMBL" id="EGG16793.1"/>
    </source>
</evidence>
<protein>
    <recommendedName>
        <fullName evidence="3">Proteasome assembly chaperone 4</fullName>
    </recommendedName>
</protein>
<dbReference type="PANTHER" id="PTHR33559">
    <property type="entry name" value="PROTEASOME ASSEMBLY CHAPERONE 4"/>
    <property type="match status" value="1"/>
</dbReference>
<dbReference type="EMBL" id="GL883021">
    <property type="protein sequence ID" value="EGG16793.1"/>
    <property type="molecule type" value="Genomic_DNA"/>
</dbReference>
<dbReference type="OMA" id="EDCLYLW"/>
<gene>
    <name evidence="1" type="ORF">DFA_07771</name>
</gene>
<dbReference type="InterPro" id="IPR032157">
    <property type="entry name" value="PAC4"/>
</dbReference>
<proteinExistence type="predicted"/>
<dbReference type="Pfam" id="PF16093">
    <property type="entry name" value="PAC4"/>
    <property type="match status" value="1"/>
</dbReference>
<sequence>MDTEPISILNQNIDEKVIQDDSENSGLMIEKIVDSYENVTIYFLIYLFKEQDSTKTNLVSKSAPIFIWIGENVSAPSIDSLLVSMKTPMDNQPSLSEIFSSQLASNAATMIKRIVMKYNTQAFISYNISQDVPELHLYVEKRLFQLLNQYYAASK</sequence>
<evidence type="ECO:0000313" key="2">
    <source>
        <dbReference type="Proteomes" id="UP000007797"/>
    </source>
</evidence>
<evidence type="ECO:0008006" key="3">
    <source>
        <dbReference type="Google" id="ProtNLM"/>
    </source>
</evidence>
<dbReference type="GO" id="GO:0043248">
    <property type="term" value="P:proteasome assembly"/>
    <property type="evidence" value="ECO:0007669"/>
    <property type="project" value="InterPro"/>
</dbReference>
<dbReference type="GeneID" id="14869408"/>
<dbReference type="RefSeq" id="XP_004355267.1">
    <property type="nucleotide sequence ID" value="XM_004355215.1"/>
</dbReference>
<dbReference type="AlphaFoldDB" id="F4Q371"/>
<name>F4Q371_CACFS</name>
<reference evidence="2" key="1">
    <citation type="journal article" date="2011" name="Genome Res.">
        <title>Phylogeny-wide analysis of social amoeba genomes highlights ancient origins for complex intercellular communication.</title>
        <authorList>
            <person name="Heidel A.J."/>
            <person name="Lawal H.M."/>
            <person name="Felder M."/>
            <person name="Schilde C."/>
            <person name="Helps N.R."/>
            <person name="Tunggal B."/>
            <person name="Rivero F."/>
            <person name="John U."/>
            <person name="Schleicher M."/>
            <person name="Eichinger L."/>
            <person name="Platzer M."/>
            <person name="Noegel A.A."/>
            <person name="Schaap P."/>
            <person name="Gloeckner G."/>
        </authorList>
    </citation>
    <scope>NUCLEOTIDE SEQUENCE [LARGE SCALE GENOMIC DNA]</scope>
    <source>
        <strain evidence="2">SH3</strain>
    </source>
</reference>